<gene>
    <name evidence="4" type="ORF">ENN47_08185</name>
</gene>
<dbReference type="InterPro" id="IPR036724">
    <property type="entry name" value="Cobalamin-bd_sf"/>
</dbReference>
<dbReference type="GO" id="GO:0005829">
    <property type="term" value="C:cytosol"/>
    <property type="evidence" value="ECO:0007669"/>
    <property type="project" value="TreeGrafter"/>
</dbReference>
<comment type="caution">
    <text evidence="4">The sequence shown here is derived from an EMBL/GenBank/DDBJ whole genome shotgun (WGS) entry which is preliminary data.</text>
</comment>
<dbReference type="Gene3D" id="3.40.50.280">
    <property type="entry name" value="Cobalamin-binding domain"/>
    <property type="match status" value="1"/>
</dbReference>
<proteinExistence type="predicted"/>
<dbReference type="SUPFAM" id="SSF52242">
    <property type="entry name" value="Cobalamin (vitamin B12)-binding domain"/>
    <property type="match status" value="1"/>
</dbReference>
<dbReference type="InterPro" id="IPR036594">
    <property type="entry name" value="Meth_synthase_dom"/>
</dbReference>
<dbReference type="Pfam" id="PF02310">
    <property type="entry name" value="B12-binding"/>
    <property type="match status" value="1"/>
</dbReference>
<dbReference type="Pfam" id="PF02607">
    <property type="entry name" value="B12-binding_2"/>
    <property type="match status" value="1"/>
</dbReference>
<dbReference type="InterPro" id="IPR003759">
    <property type="entry name" value="Cbl-bd_cap"/>
</dbReference>
<dbReference type="GO" id="GO:0008705">
    <property type="term" value="F:methionine synthase activity"/>
    <property type="evidence" value="ECO:0007669"/>
    <property type="project" value="TreeGrafter"/>
</dbReference>
<accession>A0A7C1H4A0</accession>
<dbReference type="GO" id="GO:0031419">
    <property type="term" value="F:cobalamin binding"/>
    <property type="evidence" value="ECO:0007669"/>
    <property type="project" value="InterPro"/>
</dbReference>
<dbReference type="PANTHER" id="PTHR45833:SF1">
    <property type="entry name" value="METHIONINE SYNTHASE"/>
    <property type="match status" value="1"/>
</dbReference>
<evidence type="ECO:0000259" key="3">
    <source>
        <dbReference type="PROSITE" id="PS51332"/>
    </source>
</evidence>
<sequence length="378" mass="43067">MRLNHLGSVYMQRVSDDFGKNLSVSASAAMEYESQGEKMLKRVNELMAEREDISELLGMNPLYIMYDNNSNHLRFISNVIKLNDYDLLAKTLPWVYKTYTSRNFSVDFFPEVLKAWMKAINEFLSPEGAAQVIEVYRAMLDSHNAAVEHAQEGLIQMKVGEDWKAIERQTVLALLTGDYGKLREIANRSINNEKSLADFYLKVVQPAMYEIGYLWQTGEISVAEEHLATSLMNRLMASTYSMIETVPSHPRRKAVVLSSQNEYHELGARILADLLELSGWNVSYLGVNTPVSEVLKHLKKNLPFLLAISVTMSFNLDLTKKLIQSVRYDSDFETMKIMVGGLVINESEDLWKRLGADGTAESAVEAIELAKQWWEERE</sequence>
<dbReference type="Gene3D" id="1.10.1240.10">
    <property type="entry name" value="Methionine synthase domain"/>
    <property type="match status" value="1"/>
</dbReference>
<dbReference type="AlphaFoldDB" id="A0A7C1H4A0"/>
<name>A0A7C1H4A0_9BACT</name>
<organism evidence="4">
    <name type="scientific">Mesotoga infera</name>
    <dbReference type="NCBI Taxonomy" id="1236046"/>
    <lineage>
        <taxon>Bacteria</taxon>
        <taxon>Thermotogati</taxon>
        <taxon>Thermotogota</taxon>
        <taxon>Thermotogae</taxon>
        <taxon>Kosmotogales</taxon>
        <taxon>Kosmotogaceae</taxon>
        <taxon>Mesotoga</taxon>
    </lineage>
</organism>
<dbReference type="InterPro" id="IPR006158">
    <property type="entry name" value="Cobalamin-bd"/>
</dbReference>
<reference evidence="4" key="1">
    <citation type="journal article" date="2020" name="mSystems">
        <title>Genome- and Community-Level Interaction Insights into Carbon Utilization and Element Cycling Functions of Hydrothermarchaeota in Hydrothermal Sediment.</title>
        <authorList>
            <person name="Zhou Z."/>
            <person name="Liu Y."/>
            <person name="Xu W."/>
            <person name="Pan J."/>
            <person name="Luo Z.H."/>
            <person name="Li M."/>
        </authorList>
    </citation>
    <scope>NUCLEOTIDE SEQUENCE [LARGE SCALE GENOMIC DNA]</scope>
    <source>
        <strain evidence="4">SpSt-1179</strain>
    </source>
</reference>
<dbReference type="InterPro" id="IPR050554">
    <property type="entry name" value="Met_Synthase/Corrinoid"/>
</dbReference>
<dbReference type="Proteomes" id="UP000886198">
    <property type="component" value="Unassembled WGS sequence"/>
</dbReference>
<feature type="domain" description="B12-binding" evidence="3">
    <location>
        <begin position="251"/>
        <end position="378"/>
    </location>
</feature>
<keyword evidence="1" id="KW-0479">Metal-binding</keyword>
<evidence type="ECO:0000256" key="2">
    <source>
        <dbReference type="ARBA" id="ARBA00023285"/>
    </source>
</evidence>
<dbReference type="GO" id="GO:0046653">
    <property type="term" value="P:tetrahydrofolate metabolic process"/>
    <property type="evidence" value="ECO:0007669"/>
    <property type="project" value="TreeGrafter"/>
</dbReference>
<dbReference type="PANTHER" id="PTHR45833">
    <property type="entry name" value="METHIONINE SYNTHASE"/>
    <property type="match status" value="1"/>
</dbReference>
<evidence type="ECO:0000256" key="1">
    <source>
        <dbReference type="ARBA" id="ARBA00022723"/>
    </source>
</evidence>
<protein>
    <submittedName>
        <fullName evidence="4">Cobalamin-binding protein</fullName>
    </submittedName>
</protein>
<dbReference type="GO" id="GO:0050667">
    <property type="term" value="P:homocysteine metabolic process"/>
    <property type="evidence" value="ECO:0007669"/>
    <property type="project" value="TreeGrafter"/>
</dbReference>
<keyword evidence="2" id="KW-0170">Cobalt</keyword>
<dbReference type="EMBL" id="DSBT01000237">
    <property type="protein sequence ID" value="HDP78145.1"/>
    <property type="molecule type" value="Genomic_DNA"/>
</dbReference>
<evidence type="ECO:0000313" key="4">
    <source>
        <dbReference type="EMBL" id="HDP78145.1"/>
    </source>
</evidence>
<dbReference type="GO" id="GO:0046872">
    <property type="term" value="F:metal ion binding"/>
    <property type="evidence" value="ECO:0007669"/>
    <property type="project" value="UniProtKB-KW"/>
</dbReference>
<dbReference type="PROSITE" id="PS51332">
    <property type="entry name" value="B12_BINDING"/>
    <property type="match status" value="1"/>
</dbReference>